<dbReference type="GO" id="GO:0044877">
    <property type="term" value="F:protein-containing complex binding"/>
    <property type="evidence" value="ECO:0007669"/>
    <property type="project" value="TreeGrafter"/>
</dbReference>
<comment type="caution">
    <text evidence="2">The sequence shown here is derived from an EMBL/GenBank/DDBJ whole genome shotgun (WGS) entry which is preliminary data.</text>
</comment>
<dbReference type="InterPro" id="IPR016040">
    <property type="entry name" value="NAD(P)-bd_dom"/>
</dbReference>
<dbReference type="InterPro" id="IPR051207">
    <property type="entry name" value="ComplexI_NDUFA9_subunit"/>
</dbReference>
<proteinExistence type="predicted"/>
<dbReference type="InterPro" id="IPR036291">
    <property type="entry name" value="NAD(P)-bd_dom_sf"/>
</dbReference>
<dbReference type="AlphaFoldDB" id="A0A1W9YTE6"/>
<dbReference type="OrthoDB" id="9771302at2"/>
<evidence type="ECO:0000259" key="1">
    <source>
        <dbReference type="Pfam" id="PF13460"/>
    </source>
</evidence>
<feature type="domain" description="NAD(P)-binding" evidence="1">
    <location>
        <begin position="7"/>
        <end position="131"/>
    </location>
</feature>
<dbReference type="RefSeq" id="WP_083060578.1">
    <property type="nucleotide sequence ID" value="NZ_JACKVM010000008.1"/>
</dbReference>
<sequence length="252" mass="25973">MRIVVVGGTGRVGSKVVQQLVTRGHEVVAAAPSTGVDAVSTAGLSAVLDGAAVVVDTSNLPSSDSDAAREFFVTATLNLLSAGERAGVGHHVVLSMVGIDRLAAVSGYHAAKLLQEHLVAAGPLPFTIVRSTPCFESVLGAVESGRRGPVLRLPPALVQPIASADAAEALAVAAVGAPVTDVVEVSGPRTYRLDAMVRTALVARGDRRRVIADPSAPLGEIPVGERTLLPGSGAVRFETRFEDWLIRSIIGR</sequence>
<name>A0A1W9YTE6_MYCBA</name>
<keyword evidence="3" id="KW-1185">Reference proteome</keyword>
<dbReference type="Gene3D" id="3.40.50.720">
    <property type="entry name" value="NAD(P)-binding Rossmann-like Domain"/>
    <property type="match status" value="1"/>
</dbReference>
<evidence type="ECO:0000313" key="3">
    <source>
        <dbReference type="Proteomes" id="UP000192366"/>
    </source>
</evidence>
<dbReference type="STRING" id="564198.BST17_19675"/>
<organism evidence="2 3">
    <name type="scientific">Mycolicibacterium bacteremicum</name>
    <name type="common">Mycobacterium bacteremicum</name>
    <dbReference type="NCBI Taxonomy" id="564198"/>
    <lineage>
        <taxon>Bacteria</taxon>
        <taxon>Bacillati</taxon>
        <taxon>Actinomycetota</taxon>
        <taxon>Actinomycetes</taxon>
        <taxon>Mycobacteriales</taxon>
        <taxon>Mycobacteriaceae</taxon>
        <taxon>Mycolicibacterium</taxon>
    </lineage>
</organism>
<evidence type="ECO:0000313" key="2">
    <source>
        <dbReference type="EMBL" id="ORA03324.1"/>
    </source>
</evidence>
<dbReference type="Proteomes" id="UP000192366">
    <property type="component" value="Unassembled WGS sequence"/>
</dbReference>
<dbReference type="Pfam" id="PF13460">
    <property type="entry name" value="NAD_binding_10"/>
    <property type="match status" value="1"/>
</dbReference>
<reference evidence="2 3" key="1">
    <citation type="submission" date="2017-02" db="EMBL/GenBank/DDBJ databases">
        <title>The new phylogeny of genus Mycobacterium.</title>
        <authorList>
            <person name="Tortoli E."/>
            <person name="Trovato A."/>
            <person name="Cirillo D.M."/>
        </authorList>
    </citation>
    <scope>NUCLEOTIDE SEQUENCE [LARGE SCALE GENOMIC DNA]</scope>
    <source>
        <strain evidence="2 3">DSM 45578</strain>
    </source>
</reference>
<dbReference type="PANTHER" id="PTHR12126:SF11">
    <property type="entry name" value="NADH DEHYDROGENASE [UBIQUINONE] 1 ALPHA SUBCOMPLEX SUBUNIT 9, MITOCHONDRIAL"/>
    <property type="match status" value="1"/>
</dbReference>
<protein>
    <submittedName>
        <fullName evidence="2">NmrA family transcriptional regulator</fullName>
    </submittedName>
</protein>
<gene>
    <name evidence="2" type="ORF">BST17_19675</name>
</gene>
<dbReference type="SUPFAM" id="SSF51735">
    <property type="entry name" value="NAD(P)-binding Rossmann-fold domains"/>
    <property type="match status" value="1"/>
</dbReference>
<dbReference type="EMBL" id="MVHJ01000018">
    <property type="protein sequence ID" value="ORA03324.1"/>
    <property type="molecule type" value="Genomic_DNA"/>
</dbReference>
<dbReference type="PANTHER" id="PTHR12126">
    <property type="entry name" value="NADH-UBIQUINONE OXIDOREDUCTASE 39 KDA SUBUNIT-RELATED"/>
    <property type="match status" value="1"/>
</dbReference>
<accession>A0A1W9YTE6</accession>